<evidence type="ECO:0000313" key="2">
    <source>
        <dbReference type="EMBL" id="CDQ41552.1"/>
    </source>
</evidence>
<keyword evidence="1" id="KW-1133">Transmembrane helix</keyword>
<proteinExistence type="predicted"/>
<dbReference type="EMBL" id="CCDP010000003">
    <property type="protein sequence ID" value="CDQ41552.1"/>
    <property type="molecule type" value="Genomic_DNA"/>
</dbReference>
<gene>
    <name evidence="2" type="ORF">BN990_03925</name>
</gene>
<keyword evidence="1" id="KW-0812">Transmembrane</keyword>
<feature type="transmembrane region" description="Helical" evidence="1">
    <location>
        <begin position="66"/>
        <end position="83"/>
    </location>
</feature>
<name>A0A024QH49_9BACI</name>
<comment type="caution">
    <text evidence="2">The sequence shown here is derived from an EMBL/GenBank/DDBJ whole genome shotgun (WGS) entry which is preliminary data.</text>
</comment>
<dbReference type="Proteomes" id="UP000028875">
    <property type="component" value="Unassembled WGS sequence"/>
</dbReference>
<evidence type="ECO:0000256" key="1">
    <source>
        <dbReference type="SAM" id="Phobius"/>
    </source>
</evidence>
<protein>
    <submittedName>
        <fullName evidence="2">Uncharacterized protein</fullName>
    </submittedName>
</protein>
<accession>A0A024QH49</accession>
<keyword evidence="3" id="KW-1185">Reference proteome</keyword>
<feature type="transmembrane region" description="Helical" evidence="1">
    <location>
        <begin position="37"/>
        <end position="54"/>
    </location>
</feature>
<keyword evidence="1" id="KW-0472">Membrane</keyword>
<reference evidence="2 3" key="1">
    <citation type="submission" date="2014-03" db="EMBL/GenBank/DDBJ databases">
        <authorList>
            <person name="Urmite Genomes U."/>
        </authorList>
    </citation>
    <scope>NUCLEOTIDE SEQUENCE [LARGE SCALE GENOMIC DNA]</scope>
    <source>
        <strain evidence="2 3">Vm-5</strain>
    </source>
</reference>
<evidence type="ECO:0000313" key="3">
    <source>
        <dbReference type="Proteomes" id="UP000028875"/>
    </source>
</evidence>
<dbReference type="STRING" id="1462526.BN990_03925"/>
<reference evidence="3" key="2">
    <citation type="submission" date="2014-05" db="EMBL/GenBank/DDBJ databases">
        <title>Draft genome sequence of Virgibacillus massiliensis Vm-5.</title>
        <authorList>
            <person name="Khelaifia S."/>
            <person name="Croce O."/>
            <person name="Lagier J.C."/>
            <person name="Raoult D."/>
        </authorList>
    </citation>
    <scope>NUCLEOTIDE SEQUENCE [LARGE SCALE GENOMIC DNA]</scope>
    <source>
        <strain evidence="3">Vm-5</strain>
    </source>
</reference>
<dbReference type="AlphaFoldDB" id="A0A024QH49"/>
<sequence>MNFKITLRIPLLILIFSLVSAIIKYFPQIMIFKSNYFLNSAQFLFSVIIIFFILEKTNINKKEITISSAIVMVLSIFIIDYTLV</sequence>
<organism evidence="2 3">
    <name type="scientific">Virgibacillus massiliensis</name>
    <dbReference type="NCBI Taxonomy" id="1462526"/>
    <lineage>
        <taxon>Bacteria</taxon>
        <taxon>Bacillati</taxon>
        <taxon>Bacillota</taxon>
        <taxon>Bacilli</taxon>
        <taxon>Bacillales</taxon>
        <taxon>Bacillaceae</taxon>
        <taxon>Virgibacillus</taxon>
    </lineage>
</organism>